<dbReference type="PANTHER" id="PTHR43179">
    <property type="entry name" value="RHAMNOSYLTRANSFERASE WBBL"/>
    <property type="match status" value="1"/>
</dbReference>
<evidence type="ECO:0000256" key="2">
    <source>
        <dbReference type="ARBA" id="ARBA00022676"/>
    </source>
</evidence>
<dbReference type="InterPro" id="IPR001173">
    <property type="entry name" value="Glyco_trans_2-like"/>
</dbReference>
<sequence length="220" mass="25287">AQGKLLSESNPEKIDCVGETMDVYGNPAALGRGEKGGGGYDRIVEILSASGSASIARRSVLDEVGLFDPKFFIGYEDMDLSLRIWLRGYRVVYIPKAIVYHKRTATDNVSEIRAKVKYHFNKNRIATLVKNYSGRSLLIALPIILLLYFSAFTYELVVRRDIKWAIPRLTALLWNMKEIKYVLSQRRVVQKDLRRVSDNEILRLMSKRGLWKTILDFVRR</sequence>
<evidence type="ECO:0000256" key="3">
    <source>
        <dbReference type="ARBA" id="ARBA00022679"/>
    </source>
</evidence>
<dbReference type="InterPro" id="IPR029044">
    <property type="entry name" value="Nucleotide-diphossugar_trans"/>
</dbReference>
<evidence type="ECO:0000256" key="1">
    <source>
        <dbReference type="ARBA" id="ARBA00006739"/>
    </source>
</evidence>
<evidence type="ECO:0000256" key="4">
    <source>
        <dbReference type="SAM" id="Phobius"/>
    </source>
</evidence>
<keyword evidence="3" id="KW-0808">Transferase</keyword>
<feature type="domain" description="Glycosyltransferase 2-like" evidence="5">
    <location>
        <begin position="47"/>
        <end position="151"/>
    </location>
</feature>
<keyword evidence="2" id="KW-0328">Glycosyltransferase</keyword>
<name>X1HTN8_9ZZZZ</name>
<keyword evidence="4" id="KW-0472">Membrane</keyword>
<dbReference type="AlphaFoldDB" id="X1HTN8"/>
<evidence type="ECO:0000259" key="5">
    <source>
        <dbReference type="Pfam" id="PF13632"/>
    </source>
</evidence>
<dbReference type="EMBL" id="BARU01033969">
    <property type="protein sequence ID" value="GAH73506.1"/>
    <property type="molecule type" value="Genomic_DNA"/>
</dbReference>
<organism evidence="6">
    <name type="scientific">marine sediment metagenome</name>
    <dbReference type="NCBI Taxonomy" id="412755"/>
    <lineage>
        <taxon>unclassified sequences</taxon>
        <taxon>metagenomes</taxon>
        <taxon>ecological metagenomes</taxon>
    </lineage>
</organism>
<keyword evidence="4" id="KW-1133">Transmembrane helix</keyword>
<dbReference type="GO" id="GO:0016757">
    <property type="term" value="F:glycosyltransferase activity"/>
    <property type="evidence" value="ECO:0007669"/>
    <property type="project" value="UniProtKB-KW"/>
</dbReference>
<comment type="caution">
    <text evidence="6">The sequence shown here is derived from an EMBL/GenBank/DDBJ whole genome shotgun (WGS) entry which is preliminary data.</text>
</comment>
<proteinExistence type="inferred from homology"/>
<comment type="similarity">
    <text evidence="1">Belongs to the glycosyltransferase 2 family.</text>
</comment>
<feature type="non-terminal residue" evidence="6">
    <location>
        <position position="1"/>
    </location>
</feature>
<evidence type="ECO:0000313" key="6">
    <source>
        <dbReference type="EMBL" id="GAH73506.1"/>
    </source>
</evidence>
<dbReference type="Pfam" id="PF13632">
    <property type="entry name" value="Glyco_trans_2_3"/>
    <property type="match status" value="1"/>
</dbReference>
<feature type="transmembrane region" description="Helical" evidence="4">
    <location>
        <begin position="137"/>
        <end position="158"/>
    </location>
</feature>
<dbReference type="Gene3D" id="3.90.550.10">
    <property type="entry name" value="Spore Coat Polysaccharide Biosynthesis Protein SpsA, Chain A"/>
    <property type="match status" value="1"/>
</dbReference>
<keyword evidence="4" id="KW-0812">Transmembrane</keyword>
<accession>X1HTN8</accession>
<protein>
    <recommendedName>
        <fullName evidence="5">Glycosyltransferase 2-like domain-containing protein</fullName>
    </recommendedName>
</protein>
<reference evidence="6" key="1">
    <citation type="journal article" date="2014" name="Front. Microbiol.">
        <title>High frequency of phylogenetically diverse reductive dehalogenase-homologous genes in deep subseafloor sedimentary metagenomes.</title>
        <authorList>
            <person name="Kawai M."/>
            <person name="Futagami T."/>
            <person name="Toyoda A."/>
            <person name="Takaki Y."/>
            <person name="Nishi S."/>
            <person name="Hori S."/>
            <person name="Arai W."/>
            <person name="Tsubouchi T."/>
            <person name="Morono Y."/>
            <person name="Uchiyama I."/>
            <person name="Ito T."/>
            <person name="Fujiyama A."/>
            <person name="Inagaki F."/>
            <person name="Takami H."/>
        </authorList>
    </citation>
    <scope>NUCLEOTIDE SEQUENCE</scope>
    <source>
        <strain evidence="6">Expedition CK06-06</strain>
    </source>
</reference>
<dbReference type="SUPFAM" id="SSF53448">
    <property type="entry name" value="Nucleotide-diphospho-sugar transferases"/>
    <property type="match status" value="1"/>
</dbReference>
<dbReference type="PANTHER" id="PTHR43179:SF12">
    <property type="entry name" value="GALACTOFURANOSYLTRANSFERASE GLFT2"/>
    <property type="match status" value="1"/>
</dbReference>
<gene>
    <name evidence="6" type="ORF">S03H2_53373</name>
</gene>